<dbReference type="InterPro" id="IPR003395">
    <property type="entry name" value="RecF/RecN/SMC_N"/>
</dbReference>
<feature type="domain" description="RecF/RecN/SMC N-terminal" evidence="3">
    <location>
        <begin position="4"/>
        <end position="124"/>
    </location>
</feature>
<evidence type="ECO:0000313" key="4">
    <source>
        <dbReference type="EMBL" id="NMA44293.1"/>
    </source>
</evidence>
<dbReference type="Pfam" id="PF02463">
    <property type="entry name" value="SMC_N"/>
    <property type="match status" value="1"/>
</dbReference>
<dbReference type="GO" id="GO:0016887">
    <property type="term" value="F:ATP hydrolysis activity"/>
    <property type="evidence" value="ECO:0007669"/>
    <property type="project" value="InterPro"/>
</dbReference>
<proteinExistence type="predicted"/>
<feature type="coiled-coil region" evidence="2">
    <location>
        <begin position="793"/>
        <end position="820"/>
    </location>
</feature>
<reference evidence="4 5" key="1">
    <citation type="journal article" date="2020" name="Biotechnol. Biofuels">
        <title>New insights from the biogas microbiome by comprehensive genome-resolved metagenomics of nearly 1600 species originating from multiple anaerobic digesters.</title>
        <authorList>
            <person name="Campanaro S."/>
            <person name="Treu L."/>
            <person name="Rodriguez-R L.M."/>
            <person name="Kovalovszki A."/>
            <person name="Ziels R.M."/>
            <person name="Maus I."/>
            <person name="Zhu X."/>
            <person name="Kougias P.G."/>
            <person name="Basile A."/>
            <person name="Luo G."/>
            <person name="Schluter A."/>
            <person name="Konstantinidis K.T."/>
            <person name="Angelidaki I."/>
        </authorList>
    </citation>
    <scope>NUCLEOTIDE SEQUENCE [LARGE SCALE GENOMIC DNA]</scope>
    <source>
        <strain evidence="4">AS22ysBPME_79</strain>
    </source>
</reference>
<dbReference type="EMBL" id="JAAZKV010000004">
    <property type="protein sequence ID" value="NMA44293.1"/>
    <property type="molecule type" value="Genomic_DNA"/>
</dbReference>
<dbReference type="Gene3D" id="1.10.287.510">
    <property type="entry name" value="Helix hairpin bin"/>
    <property type="match status" value="1"/>
</dbReference>
<dbReference type="PIRSF" id="PIRSF005719">
    <property type="entry name" value="SMC"/>
    <property type="match status" value="1"/>
</dbReference>
<dbReference type="Proteomes" id="UP000526302">
    <property type="component" value="Unassembled WGS sequence"/>
</dbReference>
<dbReference type="Gene3D" id="3.40.50.300">
    <property type="entry name" value="P-loop containing nucleotide triphosphate hydrolases"/>
    <property type="match status" value="2"/>
</dbReference>
<feature type="coiled-coil region" evidence="2">
    <location>
        <begin position="197"/>
        <end position="531"/>
    </location>
</feature>
<dbReference type="InterPro" id="IPR024704">
    <property type="entry name" value="SMC"/>
</dbReference>
<dbReference type="SUPFAM" id="SSF75712">
    <property type="entry name" value="Rad50 coiled-coil Zn hook"/>
    <property type="match status" value="1"/>
</dbReference>
<keyword evidence="1 2" id="KW-0175">Coiled coil</keyword>
<dbReference type="SUPFAM" id="SSF52540">
    <property type="entry name" value="P-loop containing nucleoside triphosphate hydrolases"/>
    <property type="match status" value="1"/>
</dbReference>
<dbReference type="InterPro" id="IPR027417">
    <property type="entry name" value="P-loop_NTPase"/>
</dbReference>
<organism evidence="4 5">
    <name type="scientific">Candidatus Iainarchaeum sp</name>
    <dbReference type="NCBI Taxonomy" id="3101447"/>
    <lineage>
        <taxon>Archaea</taxon>
        <taxon>Candidatus Iainarchaeota</taxon>
        <taxon>Candidatus Iainarchaeia</taxon>
        <taxon>Candidatus Iainarchaeales</taxon>
        <taxon>Candidatus Iainarchaeaceae</taxon>
        <taxon>Candidatus Iainarchaeum</taxon>
    </lineage>
</organism>
<sequence>MTKLVKLTLKNFKSFKKAEIPISTGFTSIVGSNGSGKSNIIDALLFVLGITSLKTLRATKLVDLVNTGAREGYAKVDLLVKHEEKEYEISRMIDKQGKSIYRLDGKRTTLNEINSLLLELGIDITGHNIVTQGDITKIIEMSPIERRMIVDNIAGLSEFDQKKEEAIKELGKVDQRIKEATIILNERNGFLIELEEEMKAAKEYDDLEKEKKRIKATIIGRELYSIEKRMNEITSEIKTLEKQKQECEENAAKVREELKNQKDKSNEMTRQIMKESETLYINIGRAFEEKKGKLSILKEKVKLQKEEEEKNNKKLENNKKIIETSLQKKPELENKIKEEKEEIKQAQNKIKELAERKNRIEKIVKEKTNEIKKQENEIDEINKEIEEKRKNIFELEVFVKQQEKQKIFNEKKLKELNEELLNTNQKIETINTKKEKIKELTTNGEIEEIVKKLEEELNNTIEEKNRNESLISQLKKSITELEKANSNCPTCETTLESIKKEKILNTRKEHIKQIEETQKNILQKIDETKTKLNTEKENQKIITKLLIETQNETEVLEKIKHIKEQIGEINLENNNKNSEEKIKERESISTQINILFNERESLKDKLNLSRSQNIFEEYSNLTSTIEDELNKKSLLESKISNIETEINSLENKIKMVESENKSIEKQNNEIVKEIQEMSEKIQLLEGEVALKDSEMKEAKKKSNLMLSEKEKLDKEIEKNEKEIISESAKARKFELKINDFTIEKSKIEVRETDLKEEEKYYVGIEPISEKTVPDLKERLEIIEKRLQNIGAVNLKAVDNFSELKKEVDEIQQKSEKLSEERLAVLDMIDKIEIKRTNVFMECFNEINKNFSEMFFKFFNGEGNLTFENPEKPLESGLLIEANPKKGKLQNIDSMSGGEKTLTALAFMFAIQLYSPAPFYAFDEADAALDKENSAKMGNLIEMIAQKSQFISVTHNDTITKKADQIIGVALAKDGSSVIGLKLKNN</sequence>
<dbReference type="PANTHER" id="PTHR43977">
    <property type="entry name" value="STRUCTURAL MAINTENANCE OF CHROMOSOMES PROTEIN 3"/>
    <property type="match status" value="1"/>
</dbReference>
<evidence type="ECO:0000259" key="3">
    <source>
        <dbReference type="Pfam" id="PF02463"/>
    </source>
</evidence>
<dbReference type="AlphaFoldDB" id="A0A7K4BYI4"/>
<evidence type="ECO:0000313" key="5">
    <source>
        <dbReference type="Proteomes" id="UP000526302"/>
    </source>
</evidence>
<dbReference type="GO" id="GO:0005524">
    <property type="term" value="F:ATP binding"/>
    <property type="evidence" value="ECO:0007669"/>
    <property type="project" value="InterPro"/>
</dbReference>
<protein>
    <submittedName>
        <fullName evidence="4">AAA family ATPase</fullName>
    </submittedName>
</protein>
<accession>A0A7K4BYI4</accession>
<gene>
    <name evidence="4" type="ORF">GX950_00565</name>
</gene>
<evidence type="ECO:0000256" key="1">
    <source>
        <dbReference type="ARBA" id="ARBA00023054"/>
    </source>
</evidence>
<feature type="coiled-coil region" evidence="2">
    <location>
        <begin position="625"/>
        <end position="729"/>
    </location>
</feature>
<evidence type="ECO:0000256" key="2">
    <source>
        <dbReference type="SAM" id="Coils"/>
    </source>
</evidence>
<name>A0A7K4BYI4_9ARCH</name>
<comment type="caution">
    <text evidence="4">The sequence shown here is derived from an EMBL/GenBank/DDBJ whole genome shotgun (WGS) entry which is preliminary data.</text>
</comment>